<comment type="caution">
    <text evidence="1">The sequence shown here is derived from an EMBL/GenBank/DDBJ whole genome shotgun (WGS) entry which is preliminary data.</text>
</comment>
<keyword evidence="2" id="KW-1185">Reference proteome</keyword>
<dbReference type="AlphaFoldDB" id="A0A9P6CMQ4"/>
<sequence length="635" mass="72850">MFRLVRAMSLNINRPGCLFRRALQNELRKGLAWDMGGVQFQVRTYTGVRGRFPNEYTQMVTTLRPENLRPIDYVTMHGRTGTSIYNPIPPGWDYLEPTLRGGGRYGFARLHAQPGAFPKHSKGFLYFYIPPGQSPISGELRLRITPTKDPASFEDGYDFTKSDGFHWRVQLPKMPMSLRNLAVRDGLVSKSLLAEVDRVASEYLSKRRFAPIHFYLEQPFFVDFSSYTLRIFCAGKGQLRLVKIRNPAREWRPAWRNLKPPYTGTCDTAVVRLELSTLPEHAAGSVIVFRVLKILQPVECVWPNYDGYQVQPEEGSLITICDDGVYRPWTIKLDRNDHESVGLKLFLPGEQDLTPRMTERPDLTLDRNNLQFSDALHISDGQNSLTVPLGDDNSVIVKLPVFAAGHPYKLRLNSFGFLYYHLPPGLPAIAGEIRLRLTPTSDPASWDQGHDVRRSRGDIWSLSILDILQEKRLEPLLEKLISEGHVTPEVLARCKTLSHTFDRRPFQHVLYGLSQPFFVDFKMPKNMEVDVVGPDRIEHFHGGKAYVNKDEEEYKDKAWVRFEKSQDPEDIGKRIVTLRILDLEELNKLNTREDMYWGAKPPYGSPVMSRNSKRELVPYKMDIAGTSLNLLWTDE</sequence>
<dbReference type="EMBL" id="MU150243">
    <property type="protein sequence ID" value="KAF9466179.1"/>
    <property type="molecule type" value="Genomic_DNA"/>
</dbReference>
<reference evidence="1" key="1">
    <citation type="submission" date="2020-11" db="EMBL/GenBank/DDBJ databases">
        <authorList>
            <consortium name="DOE Joint Genome Institute"/>
            <person name="Ahrendt S."/>
            <person name="Riley R."/>
            <person name="Andreopoulos W."/>
            <person name="Labutti K."/>
            <person name="Pangilinan J."/>
            <person name="Ruiz-Duenas F.J."/>
            <person name="Barrasa J.M."/>
            <person name="Sanchez-Garcia M."/>
            <person name="Camarero S."/>
            <person name="Miyauchi S."/>
            <person name="Serrano A."/>
            <person name="Linde D."/>
            <person name="Babiker R."/>
            <person name="Drula E."/>
            <person name="Ayuso-Fernandez I."/>
            <person name="Pacheco R."/>
            <person name="Padilla G."/>
            <person name="Ferreira P."/>
            <person name="Barriuso J."/>
            <person name="Kellner H."/>
            <person name="Castanera R."/>
            <person name="Alfaro M."/>
            <person name="Ramirez L."/>
            <person name="Pisabarro A.G."/>
            <person name="Kuo A."/>
            <person name="Tritt A."/>
            <person name="Lipzen A."/>
            <person name="He G."/>
            <person name="Yan M."/>
            <person name="Ng V."/>
            <person name="Cullen D."/>
            <person name="Martin F."/>
            <person name="Rosso M.-N."/>
            <person name="Henrissat B."/>
            <person name="Hibbett D."/>
            <person name="Martinez A.T."/>
            <person name="Grigoriev I.V."/>
        </authorList>
    </citation>
    <scope>NUCLEOTIDE SEQUENCE</scope>
    <source>
        <strain evidence="1">CBS 247.69</strain>
    </source>
</reference>
<name>A0A9P6CMQ4_9AGAR</name>
<evidence type="ECO:0000313" key="1">
    <source>
        <dbReference type="EMBL" id="KAF9466179.1"/>
    </source>
</evidence>
<accession>A0A9P6CMQ4</accession>
<organism evidence="1 2">
    <name type="scientific">Collybia nuda</name>
    <dbReference type="NCBI Taxonomy" id="64659"/>
    <lineage>
        <taxon>Eukaryota</taxon>
        <taxon>Fungi</taxon>
        <taxon>Dikarya</taxon>
        <taxon>Basidiomycota</taxon>
        <taxon>Agaricomycotina</taxon>
        <taxon>Agaricomycetes</taxon>
        <taxon>Agaricomycetidae</taxon>
        <taxon>Agaricales</taxon>
        <taxon>Tricholomatineae</taxon>
        <taxon>Clitocybaceae</taxon>
        <taxon>Collybia</taxon>
    </lineage>
</organism>
<dbReference type="Proteomes" id="UP000807353">
    <property type="component" value="Unassembled WGS sequence"/>
</dbReference>
<gene>
    <name evidence="1" type="ORF">BDZ94DRAFT_1319807</name>
</gene>
<evidence type="ECO:0000313" key="2">
    <source>
        <dbReference type="Proteomes" id="UP000807353"/>
    </source>
</evidence>
<protein>
    <submittedName>
        <fullName evidence="1">Uncharacterized protein</fullName>
    </submittedName>
</protein>
<dbReference type="OrthoDB" id="2839137at2759"/>
<proteinExistence type="predicted"/>